<accession>A0A164ZXN3</accession>
<proteinExistence type="predicted"/>
<name>A0A164ZXN3_XYLHT</name>
<dbReference type="GeneID" id="28901679"/>
<dbReference type="RefSeq" id="XP_018185223.1">
    <property type="nucleotide sequence ID" value="XM_018336542.1"/>
</dbReference>
<dbReference type="Proteomes" id="UP000076632">
    <property type="component" value="Unassembled WGS sequence"/>
</dbReference>
<evidence type="ECO:0000313" key="2">
    <source>
        <dbReference type="Proteomes" id="UP000076632"/>
    </source>
</evidence>
<dbReference type="EMBL" id="KV407465">
    <property type="protein sequence ID" value="KZF19668.1"/>
    <property type="molecule type" value="Genomic_DNA"/>
</dbReference>
<keyword evidence="2" id="KW-1185">Reference proteome</keyword>
<reference evidence="1 2" key="1">
    <citation type="journal article" date="2016" name="Fungal Biol.">
        <title>The genome of Xylona heveae provides a window into fungal endophytism.</title>
        <authorList>
            <person name="Gazis R."/>
            <person name="Kuo A."/>
            <person name="Riley R."/>
            <person name="LaButti K."/>
            <person name="Lipzen A."/>
            <person name="Lin J."/>
            <person name="Amirebrahimi M."/>
            <person name="Hesse C.N."/>
            <person name="Spatafora J.W."/>
            <person name="Henrissat B."/>
            <person name="Hainaut M."/>
            <person name="Grigoriev I.V."/>
            <person name="Hibbett D.S."/>
        </authorList>
    </citation>
    <scope>NUCLEOTIDE SEQUENCE [LARGE SCALE GENOMIC DNA]</scope>
    <source>
        <strain evidence="1 2">TC161</strain>
    </source>
</reference>
<organism evidence="1 2">
    <name type="scientific">Xylona heveae (strain CBS 132557 / TC161)</name>
    <dbReference type="NCBI Taxonomy" id="1328760"/>
    <lineage>
        <taxon>Eukaryota</taxon>
        <taxon>Fungi</taxon>
        <taxon>Dikarya</taxon>
        <taxon>Ascomycota</taxon>
        <taxon>Pezizomycotina</taxon>
        <taxon>Xylonomycetes</taxon>
        <taxon>Xylonales</taxon>
        <taxon>Xylonaceae</taxon>
        <taxon>Xylona</taxon>
    </lineage>
</organism>
<sequence>MDSVCEKRGRGRKSVCGQAHSACPVMHLPGIEVPHWPFASTVSPNYGGLRSTLLRSDKPKSSHKIRDRYFLLGTDHSAEYLVRYLSGPRLFQAGDVAWTNPLPMNYSCTRQERGRGWGQRSGWVFPFWVQVESHCKFLPSSLASMRASAKRSIHILWRNMPIISSL</sequence>
<evidence type="ECO:0000313" key="1">
    <source>
        <dbReference type="EMBL" id="KZF19668.1"/>
    </source>
</evidence>
<gene>
    <name evidence="1" type="ORF">L228DRAFT_38340</name>
</gene>
<protein>
    <submittedName>
        <fullName evidence="1">Uncharacterized protein</fullName>
    </submittedName>
</protein>
<dbReference type="InParanoid" id="A0A164ZXN3"/>
<dbReference type="AlphaFoldDB" id="A0A164ZXN3"/>